<gene>
    <name evidence="2" type="ORF">GH975_05275</name>
</gene>
<dbReference type="GO" id="GO:0008408">
    <property type="term" value="F:3'-5' exonuclease activity"/>
    <property type="evidence" value="ECO:0007669"/>
    <property type="project" value="InterPro"/>
</dbReference>
<dbReference type="RefSeq" id="WP_153713523.1">
    <property type="nucleotide sequence ID" value="NZ_CP045871.1"/>
</dbReference>
<reference evidence="2 3" key="1">
    <citation type="submission" date="2019-11" db="EMBL/GenBank/DDBJ databases">
        <authorList>
            <person name="Khan S.A."/>
            <person name="Jeon C.O."/>
            <person name="Chun B.H."/>
        </authorList>
    </citation>
    <scope>NUCLEOTIDE SEQUENCE [LARGE SCALE GENOMIC DNA]</scope>
    <source>
        <strain evidence="2 3">IMCC 1097</strain>
    </source>
</reference>
<keyword evidence="3" id="KW-1185">Reference proteome</keyword>
<dbReference type="SMART" id="SM00474">
    <property type="entry name" value="35EXOc"/>
    <property type="match status" value="1"/>
</dbReference>
<dbReference type="InterPro" id="IPR044876">
    <property type="entry name" value="HRDC_dom_sf"/>
</dbReference>
<dbReference type="GO" id="GO:0000166">
    <property type="term" value="F:nucleotide binding"/>
    <property type="evidence" value="ECO:0007669"/>
    <property type="project" value="InterPro"/>
</dbReference>
<dbReference type="InterPro" id="IPR002562">
    <property type="entry name" value="3'-5'_exonuclease_dom"/>
</dbReference>
<dbReference type="Pfam" id="PF00570">
    <property type="entry name" value="HRDC"/>
    <property type="match status" value="1"/>
</dbReference>
<dbReference type="InterPro" id="IPR012337">
    <property type="entry name" value="RNaseH-like_sf"/>
</dbReference>
<dbReference type="InterPro" id="IPR036397">
    <property type="entry name" value="RNaseH_sf"/>
</dbReference>
<sequence length="352" mass="39587">MKWQWVADQPGLEQALSQPDSFIGVDTEFVREDTFWPKPGLIQIGNAEQVFLVDPLVELDFSPFQRWMKNPDQIKVTHAGFEDLELFAHHFATQPSPWFDTQLAWAVLGGPISIGLDGLVQAFGHAPLDKSKSRNDWTRRPLARDLLDYAAQDVVHLPSIAADLRQQLIDKDRLGWLMEEQGAAMDRIRGVMANAFDPMDRVKGLHSLSGQGMACMRAMVNWRDQTARANNLARSRVIRDELLLVLADCERWPDLAKLPGYRGGATRRYADELKQHYDAGRAAPAEAALDKPTRPSPQQKKANQALKAAVTACAERHGLAPEFLARRKDIEAWAAAKSQPQGWRATLLKEWL</sequence>
<dbReference type="SUPFAM" id="SSF47819">
    <property type="entry name" value="HRDC-like"/>
    <property type="match status" value="2"/>
</dbReference>
<dbReference type="Gene3D" id="1.10.150.80">
    <property type="entry name" value="HRDC domain"/>
    <property type="match status" value="2"/>
</dbReference>
<accession>A0A5Q2Q6S3</accession>
<dbReference type="SUPFAM" id="SSF53098">
    <property type="entry name" value="Ribonuclease H-like"/>
    <property type="match status" value="1"/>
</dbReference>
<organism evidence="2 3">
    <name type="scientific">Litorivicinus lipolyticus</name>
    <dbReference type="NCBI Taxonomy" id="418701"/>
    <lineage>
        <taxon>Bacteria</taxon>
        <taxon>Pseudomonadati</taxon>
        <taxon>Pseudomonadota</taxon>
        <taxon>Gammaproteobacteria</taxon>
        <taxon>Oceanospirillales</taxon>
        <taxon>Litorivicinaceae</taxon>
        <taxon>Litorivicinus</taxon>
    </lineage>
</organism>
<dbReference type="Pfam" id="PF21293">
    <property type="entry name" value="RNAseD_HRDC_C"/>
    <property type="match status" value="1"/>
</dbReference>
<dbReference type="Pfam" id="PF01612">
    <property type="entry name" value="DNA_pol_A_exo1"/>
    <property type="match status" value="1"/>
</dbReference>
<name>A0A5Q2Q6S3_9GAMM</name>
<evidence type="ECO:0000313" key="2">
    <source>
        <dbReference type="EMBL" id="QGG80019.1"/>
    </source>
</evidence>
<dbReference type="CDD" id="cd06142">
    <property type="entry name" value="RNaseD_exo"/>
    <property type="match status" value="1"/>
</dbReference>
<protein>
    <recommendedName>
        <fullName evidence="1">3'-5' exonuclease domain-containing protein</fullName>
    </recommendedName>
</protein>
<proteinExistence type="predicted"/>
<feature type="domain" description="3'-5' exonuclease" evidence="1">
    <location>
        <begin position="3"/>
        <end position="169"/>
    </location>
</feature>
<dbReference type="KEGG" id="llp:GH975_05275"/>
<dbReference type="EMBL" id="CP045871">
    <property type="protein sequence ID" value="QGG80019.1"/>
    <property type="molecule type" value="Genomic_DNA"/>
</dbReference>
<dbReference type="GO" id="GO:0006139">
    <property type="term" value="P:nucleobase-containing compound metabolic process"/>
    <property type="evidence" value="ECO:0007669"/>
    <property type="project" value="InterPro"/>
</dbReference>
<dbReference type="GO" id="GO:0003676">
    <property type="term" value="F:nucleic acid binding"/>
    <property type="evidence" value="ECO:0007669"/>
    <property type="project" value="InterPro"/>
</dbReference>
<dbReference type="InterPro" id="IPR010997">
    <property type="entry name" value="HRDC-like_sf"/>
</dbReference>
<dbReference type="InterPro" id="IPR002121">
    <property type="entry name" value="HRDC_dom"/>
</dbReference>
<dbReference type="Proteomes" id="UP000388235">
    <property type="component" value="Chromosome"/>
</dbReference>
<dbReference type="InterPro" id="IPR051086">
    <property type="entry name" value="RNase_D-like"/>
</dbReference>
<dbReference type="Gene3D" id="3.30.420.10">
    <property type="entry name" value="Ribonuclease H-like superfamily/Ribonuclease H"/>
    <property type="match status" value="1"/>
</dbReference>
<dbReference type="PANTHER" id="PTHR47649">
    <property type="entry name" value="RIBONUCLEASE D"/>
    <property type="match status" value="1"/>
</dbReference>
<evidence type="ECO:0000313" key="3">
    <source>
        <dbReference type="Proteomes" id="UP000388235"/>
    </source>
</evidence>
<dbReference type="AlphaFoldDB" id="A0A5Q2Q6S3"/>
<dbReference type="InterPro" id="IPR048579">
    <property type="entry name" value="RNAseD_HRDC_C"/>
</dbReference>
<dbReference type="PANTHER" id="PTHR47649:SF1">
    <property type="entry name" value="RIBONUCLEASE D"/>
    <property type="match status" value="1"/>
</dbReference>
<dbReference type="OrthoDB" id="9800549at2"/>
<evidence type="ECO:0000259" key="1">
    <source>
        <dbReference type="SMART" id="SM00474"/>
    </source>
</evidence>